<dbReference type="PANTHER" id="PTHR43798">
    <property type="entry name" value="MONOACYLGLYCEROL LIPASE"/>
    <property type="match status" value="1"/>
</dbReference>
<keyword evidence="1 3" id="KW-0378">Hydrolase</keyword>
<gene>
    <name evidence="3" type="ORF">H8E19_08555</name>
</gene>
<dbReference type="AlphaFoldDB" id="A0A8J6T7V6"/>
<organism evidence="3 4">
    <name type="scientific">Candidatus Desulfacyla euxinica</name>
    <dbReference type="NCBI Taxonomy" id="2841693"/>
    <lineage>
        <taxon>Bacteria</taxon>
        <taxon>Deltaproteobacteria</taxon>
        <taxon>Candidatus Desulfacyla</taxon>
    </lineage>
</organism>
<dbReference type="SUPFAM" id="SSF53474">
    <property type="entry name" value="alpha/beta-Hydrolases"/>
    <property type="match status" value="1"/>
</dbReference>
<proteinExistence type="predicted"/>
<evidence type="ECO:0000256" key="1">
    <source>
        <dbReference type="ARBA" id="ARBA00022801"/>
    </source>
</evidence>
<reference evidence="3 4" key="1">
    <citation type="submission" date="2020-08" db="EMBL/GenBank/DDBJ databases">
        <title>Bridging the membrane lipid divide: bacteria of the FCB group superphylum have the potential to synthesize archaeal ether lipids.</title>
        <authorList>
            <person name="Villanueva L."/>
            <person name="Von Meijenfeldt F.A.B."/>
            <person name="Westbye A.B."/>
            <person name="Yadav S."/>
            <person name="Hopmans E.C."/>
            <person name="Dutilh B.E."/>
            <person name="Sinninghe Damste J.S."/>
        </authorList>
    </citation>
    <scope>NUCLEOTIDE SEQUENCE [LARGE SCALE GENOMIC DNA]</scope>
    <source>
        <strain evidence="3">NIOZ-UU27</strain>
    </source>
</reference>
<dbReference type="GO" id="GO:0016787">
    <property type="term" value="F:hydrolase activity"/>
    <property type="evidence" value="ECO:0007669"/>
    <property type="project" value="UniProtKB-KW"/>
</dbReference>
<dbReference type="Pfam" id="PF08386">
    <property type="entry name" value="Abhydrolase_4"/>
    <property type="match status" value="1"/>
</dbReference>
<dbReference type="EMBL" id="JACNJD010000209">
    <property type="protein sequence ID" value="MBC8177441.1"/>
    <property type="molecule type" value="Genomic_DNA"/>
</dbReference>
<dbReference type="InterPro" id="IPR050266">
    <property type="entry name" value="AB_hydrolase_sf"/>
</dbReference>
<feature type="domain" description="Peptidase S33 tripeptidyl aminopeptidase-like C-terminal" evidence="2">
    <location>
        <begin position="7"/>
        <end position="84"/>
    </location>
</feature>
<comment type="caution">
    <text evidence="3">The sequence shown here is derived from an EMBL/GenBank/DDBJ whole genome shotgun (WGS) entry which is preliminary data.</text>
</comment>
<evidence type="ECO:0000313" key="3">
    <source>
        <dbReference type="EMBL" id="MBC8177441.1"/>
    </source>
</evidence>
<evidence type="ECO:0000313" key="4">
    <source>
        <dbReference type="Proteomes" id="UP000650524"/>
    </source>
</evidence>
<dbReference type="Proteomes" id="UP000650524">
    <property type="component" value="Unassembled WGS sequence"/>
</dbReference>
<evidence type="ECO:0000259" key="2">
    <source>
        <dbReference type="Pfam" id="PF08386"/>
    </source>
</evidence>
<dbReference type="Gene3D" id="3.40.50.1820">
    <property type="entry name" value="alpha/beta hydrolase"/>
    <property type="match status" value="1"/>
</dbReference>
<protein>
    <submittedName>
        <fullName evidence="3">Alpha/beta hydrolase</fullName>
    </submittedName>
</protein>
<dbReference type="InterPro" id="IPR013595">
    <property type="entry name" value="Pept_S33_TAP-like_C"/>
</dbReference>
<dbReference type="GO" id="GO:0016020">
    <property type="term" value="C:membrane"/>
    <property type="evidence" value="ECO:0007669"/>
    <property type="project" value="TreeGrafter"/>
</dbReference>
<accession>A0A8J6T7V6</accession>
<sequence>MAYAWVCQGAFYKEHDARERLGQISAPTLVIVGKEDIVTPVKCSEELTRGIPSAELIILDGGGHMVNVENAAEFNQAVLGFLAEVEKGEK</sequence>
<name>A0A8J6T7V6_9DELT</name>
<dbReference type="InterPro" id="IPR029058">
    <property type="entry name" value="AB_hydrolase_fold"/>
</dbReference>
<dbReference type="PANTHER" id="PTHR43798:SF31">
    <property type="entry name" value="AB HYDROLASE SUPERFAMILY PROTEIN YCLE"/>
    <property type="match status" value="1"/>
</dbReference>